<feature type="domain" description="Bifunctional inhibitor/plant lipid transfer protein/seed storage helical" evidence="2">
    <location>
        <begin position="36"/>
        <end position="121"/>
    </location>
</feature>
<protein>
    <recommendedName>
        <fullName evidence="2">Bifunctional inhibitor/plant lipid transfer protein/seed storage helical domain-containing protein</fullName>
    </recommendedName>
</protein>
<name>A0AAV7DXQ5_ARIFI</name>
<dbReference type="InterPro" id="IPR000528">
    <property type="entry name" value="Plant_nsLTP"/>
</dbReference>
<dbReference type="Pfam" id="PF00234">
    <property type="entry name" value="Tryp_alpha_amyl"/>
    <property type="match status" value="1"/>
</dbReference>
<dbReference type="AlphaFoldDB" id="A0AAV7DXQ5"/>
<proteinExistence type="predicted"/>
<keyword evidence="1" id="KW-0732">Signal</keyword>
<feature type="chain" id="PRO_5043809597" description="Bifunctional inhibitor/plant lipid transfer protein/seed storage helical domain-containing protein" evidence="1">
    <location>
        <begin position="30"/>
        <end position="128"/>
    </location>
</feature>
<dbReference type="Proteomes" id="UP000825729">
    <property type="component" value="Unassembled WGS sequence"/>
</dbReference>
<organism evidence="3 4">
    <name type="scientific">Aristolochia fimbriata</name>
    <name type="common">White veined hardy Dutchman's pipe vine</name>
    <dbReference type="NCBI Taxonomy" id="158543"/>
    <lineage>
        <taxon>Eukaryota</taxon>
        <taxon>Viridiplantae</taxon>
        <taxon>Streptophyta</taxon>
        <taxon>Embryophyta</taxon>
        <taxon>Tracheophyta</taxon>
        <taxon>Spermatophyta</taxon>
        <taxon>Magnoliopsida</taxon>
        <taxon>Magnoliidae</taxon>
        <taxon>Piperales</taxon>
        <taxon>Aristolochiaceae</taxon>
        <taxon>Aristolochia</taxon>
    </lineage>
</organism>
<dbReference type="CDD" id="cd01960">
    <property type="entry name" value="nsLTP1"/>
    <property type="match status" value="1"/>
</dbReference>
<sequence length="128" mass="13982">MHISSMASFGTTTTLACVLLLSTLFTSYADVPATNCKDDMNFIAPCLGYLTGKATTPASNCCLGMQNFYNAAGKTAESRKIACECFKNESKGHRDLKPERVPDLPVFCKRPKSPPFKISLNMNCSDLR</sequence>
<dbReference type="GO" id="GO:0006869">
    <property type="term" value="P:lipid transport"/>
    <property type="evidence" value="ECO:0007669"/>
    <property type="project" value="InterPro"/>
</dbReference>
<dbReference type="SUPFAM" id="SSF47699">
    <property type="entry name" value="Bifunctional inhibitor/lipid-transfer protein/seed storage 2S albumin"/>
    <property type="match status" value="1"/>
</dbReference>
<dbReference type="PRINTS" id="PR00382">
    <property type="entry name" value="LIPIDTRNSFER"/>
</dbReference>
<dbReference type="GO" id="GO:0008289">
    <property type="term" value="F:lipid binding"/>
    <property type="evidence" value="ECO:0007669"/>
    <property type="project" value="InterPro"/>
</dbReference>
<comment type="caution">
    <text evidence="3">The sequence shown here is derived from an EMBL/GenBank/DDBJ whole genome shotgun (WGS) entry which is preliminary data.</text>
</comment>
<dbReference type="Gene3D" id="1.10.110.10">
    <property type="entry name" value="Plant lipid-transfer and hydrophobic proteins"/>
    <property type="match status" value="1"/>
</dbReference>
<evidence type="ECO:0000313" key="4">
    <source>
        <dbReference type="Proteomes" id="UP000825729"/>
    </source>
</evidence>
<evidence type="ECO:0000313" key="3">
    <source>
        <dbReference type="EMBL" id="KAG9441425.1"/>
    </source>
</evidence>
<reference evidence="3 4" key="1">
    <citation type="submission" date="2021-07" db="EMBL/GenBank/DDBJ databases">
        <title>The Aristolochia fimbriata genome: insights into angiosperm evolution, floral development and chemical biosynthesis.</title>
        <authorList>
            <person name="Jiao Y."/>
        </authorList>
    </citation>
    <scope>NUCLEOTIDE SEQUENCE [LARGE SCALE GENOMIC DNA]</scope>
    <source>
        <strain evidence="3">IBCAS-2021</strain>
        <tissue evidence="3">Leaf</tissue>
    </source>
</reference>
<evidence type="ECO:0000259" key="2">
    <source>
        <dbReference type="Pfam" id="PF00234"/>
    </source>
</evidence>
<dbReference type="InterPro" id="IPR016140">
    <property type="entry name" value="Bifunc_inhib/LTP/seed_store"/>
</dbReference>
<gene>
    <name evidence="3" type="ORF">H6P81_017279</name>
</gene>
<accession>A0AAV7DXQ5</accession>
<keyword evidence="4" id="KW-1185">Reference proteome</keyword>
<dbReference type="EMBL" id="JAINDJ010000007">
    <property type="protein sequence ID" value="KAG9441425.1"/>
    <property type="molecule type" value="Genomic_DNA"/>
</dbReference>
<feature type="signal peptide" evidence="1">
    <location>
        <begin position="1"/>
        <end position="29"/>
    </location>
</feature>
<dbReference type="InterPro" id="IPR036312">
    <property type="entry name" value="Bifun_inhib/LTP/seed_sf"/>
</dbReference>
<evidence type="ECO:0000256" key="1">
    <source>
        <dbReference type="SAM" id="SignalP"/>
    </source>
</evidence>
<dbReference type="PANTHER" id="PTHR33076">
    <property type="entry name" value="NON-SPECIFIC LIPID-TRANSFER PROTEIN 2-RELATED"/>
    <property type="match status" value="1"/>
</dbReference>